<dbReference type="Pfam" id="PF13692">
    <property type="entry name" value="Glyco_trans_1_4"/>
    <property type="match status" value="1"/>
</dbReference>
<protein>
    <submittedName>
        <fullName evidence="2">WcaI family glycosyltransferase</fullName>
    </submittedName>
</protein>
<accession>A0A7Y2KN85</accession>
<dbReference type="Proteomes" id="UP000550136">
    <property type="component" value="Unassembled WGS sequence"/>
</dbReference>
<comment type="caution">
    <text evidence="2">The sequence shown here is derived from an EMBL/GenBank/DDBJ whole genome shotgun (WGS) entry which is preliminary data.</text>
</comment>
<evidence type="ECO:0000259" key="1">
    <source>
        <dbReference type="Pfam" id="PF13579"/>
    </source>
</evidence>
<feature type="domain" description="Glycosyltransferase subfamily 4-like N-terminal" evidence="1">
    <location>
        <begin position="19"/>
        <end position="205"/>
    </location>
</feature>
<dbReference type="GO" id="GO:0016758">
    <property type="term" value="F:hexosyltransferase activity"/>
    <property type="evidence" value="ECO:0007669"/>
    <property type="project" value="TreeGrafter"/>
</dbReference>
<keyword evidence="2" id="KW-0808">Transferase</keyword>
<dbReference type="AlphaFoldDB" id="A0A7Y2KN85"/>
<dbReference type="PANTHER" id="PTHR45947:SF3">
    <property type="entry name" value="SULFOQUINOVOSYL TRANSFERASE SQD2"/>
    <property type="match status" value="1"/>
</dbReference>
<dbReference type="SUPFAM" id="SSF53756">
    <property type="entry name" value="UDP-Glycosyltransferase/glycogen phosphorylase"/>
    <property type="match status" value="1"/>
</dbReference>
<dbReference type="PANTHER" id="PTHR45947">
    <property type="entry name" value="SULFOQUINOVOSYL TRANSFERASE SQD2"/>
    <property type="match status" value="1"/>
</dbReference>
<reference evidence="2 3" key="1">
    <citation type="submission" date="2020-05" db="EMBL/GenBank/DDBJ databases">
        <title>Draft Genome Sequences of Sphingomonas sp. Isolated from the International Space Station.</title>
        <authorList>
            <person name="Bijlani S."/>
            <person name="Singh N.K."/>
            <person name="Mason C.E."/>
            <person name="Wang C.C."/>
            <person name="Venkateswaran K."/>
        </authorList>
    </citation>
    <scope>NUCLEOTIDE SEQUENCE [LARGE SCALE GENOMIC DNA]</scope>
    <source>
        <strain evidence="2 3">FKI-L5-BR-P1</strain>
    </source>
</reference>
<dbReference type="InterPro" id="IPR028098">
    <property type="entry name" value="Glyco_trans_4-like_N"/>
</dbReference>
<dbReference type="EMBL" id="JABEOU010000014">
    <property type="protein sequence ID" value="NNG56520.1"/>
    <property type="molecule type" value="Genomic_DNA"/>
</dbReference>
<evidence type="ECO:0000313" key="2">
    <source>
        <dbReference type="EMBL" id="NNG56520.1"/>
    </source>
</evidence>
<gene>
    <name evidence="2" type="ORF">HKX06_03880</name>
</gene>
<dbReference type="NCBIfam" id="NF007640">
    <property type="entry name" value="PRK10307.1"/>
    <property type="match status" value="1"/>
</dbReference>
<sequence length="410" mass="45810">MAKVILCCMNYRPEIISTGKYAYELCEYLARMGHDVEVITTTPHYPGWKSFPGYSAWRFTSERLHGVKVWRAPMYLNASAAGLSRLLMPLSWSIMATPILLWRALSKRPAIIISVQPTITNAPSVILASFLSGAKPIQHVQDLEIDTALAVGHVRASRHAIRFVHAMEQWIMRRFERVITISSQMRARLIAKGVSPDRVEIVRNWVDTNLVKPLNRCSEYRNELGIAADTFVIQYSGQMGRKQALHVIVQAAERLVDDKRFLFVLAGNGPMRAELEEAAARFRNIRLLPLQPTERLGEFLNLADCHILPQEKGVSELVLPSKLGGMLASGKRILITADMDSELANFLGDAATFTPPDEVDGIVQALQRMIDAPDTSASLRMECTKALDASTLLPMFERALGIANDQKAFR</sequence>
<dbReference type="InterPro" id="IPR050194">
    <property type="entry name" value="Glycosyltransferase_grp1"/>
</dbReference>
<evidence type="ECO:0000313" key="3">
    <source>
        <dbReference type="Proteomes" id="UP000550136"/>
    </source>
</evidence>
<dbReference type="CDD" id="cd03794">
    <property type="entry name" value="GT4_WbuB-like"/>
    <property type="match status" value="1"/>
</dbReference>
<name>A0A7Y2KN85_SPHPI</name>
<dbReference type="RefSeq" id="WP_084675458.1">
    <property type="nucleotide sequence ID" value="NZ_JABEOU010000014.1"/>
</dbReference>
<proteinExistence type="predicted"/>
<dbReference type="Gene3D" id="3.40.50.2000">
    <property type="entry name" value="Glycogen Phosphorylase B"/>
    <property type="match status" value="2"/>
</dbReference>
<organism evidence="2 3">
    <name type="scientific">Sphingomonas paucimobilis</name>
    <name type="common">Pseudomonas paucimobilis</name>
    <dbReference type="NCBI Taxonomy" id="13689"/>
    <lineage>
        <taxon>Bacteria</taxon>
        <taxon>Pseudomonadati</taxon>
        <taxon>Pseudomonadota</taxon>
        <taxon>Alphaproteobacteria</taxon>
        <taxon>Sphingomonadales</taxon>
        <taxon>Sphingomonadaceae</taxon>
        <taxon>Sphingomonas</taxon>
    </lineage>
</organism>
<dbReference type="Pfam" id="PF13579">
    <property type="entry name" value="Glyco_trans_4_4"/>
    <property type="match status" value="1"/>
</dbReference>